<keyword evidence="1" id="KW-0472">Membrane</keyword>
<keyword evidence="1" id="KW-0812">Transmembrane</keyword>
<evidence type="ECO:0000313" key="3">
    <source>
        <dbReference type="Proteomes" id="UP000440304"/>
    </source>
</evidence>
<organism evidence="2 3">
    <name type="scientific">Shinella zoogloeoides</name>
    <name type="common">Crabtreella saccharophila</name>
    <dbReference type="NCBI Taxonomy" id="352475"/>
    <lineage>
        <taxon>Bacteria</taxon>
        <taxon>Pseudomonadati</taxon>
        <taxon>Pseudomonadota</taxon>
        <taxon>Alphaproteobacteria</taxon>
        <taxon>Hyphomicrobiales</taxon>
        <taxon>Rhizobiaceae</taxon>
        <taxon>Shinella</taxon>
    </lineage>
</organism>
<keyword evidence="1" id="KW-1133">Transmembrane helix</keyword>
<dbReference type="OrthoDB" id="9811204at2"/>
<dbReference type="AlphaFoldDB" id="A0A6N8TE40"/>
<protein>
    <submittedName>
        <fullName evidence="2">Uncharacterized protein</fullName>
    </submittedName>
</protein>
<feature type="transmembrane region" description="Helical" evidence="1">
    <location>
        <begin position="168"/>
        <end position="185"/>
    </location>
</feature>
<comment type="caution">
    <text evidence="2">The sequence shown here is derived from an EMBL/GenBank/DDBJ whole genome shotgun (WGS) entry which is preliminary data.</text>
</comment>
<evidence type="ECO:0000256" key="1">
    <source>
        <dbReference type="SAM" id="Phobius"/>
    </source>
</evidence>
<accession>A0A6N8TE40</accession>
<sequence length="198" mass="21912">MPGLDEVLHYLNGIYLLLKQKQEGFGWLDLSWRGLMRSFWAFVWCLPALAVTWASWRLYYLSRMPAETQTGPGFFVKLAFVDMIGWLLPLALLAALARPLGYGKYLAVVVTTGNWLTVPLCYAFAVPFALTLVLPTSAPLAGLLIYAVLGASVMLQFRLVWMCVGKQTLLAAAMTAIYVLPPMIVGQELQRLLGTLPG</sequence>
<dbReference type="Proteomes" id="UP000440304">
    <property type="component" value="Unassembled WGS sequence"/>
</dbReference>
<name>A0A6N8TE40_SHIZO</name>
<evidence type="ECO:0000313" key="2">
    <source>
        <dbReference type="EMBL" id="MXO01209.1"/>
    </source>
</evidence>
<gene>
    <name evidence="2" type="ORF">GR156_12900</name>
</gene>
<dbReference type="RefSeq" id="WP_160786595.1">
    <property type="nucleotide sequence ID" value="NZ_CP086610.1"/>
</dbReference>
<proteinExistence type="predicted"/>
<feature type="transmembrane region" description="Helical" evidence="1">
    <location>
        <begin position="105"/>
        <end position="134"/>
    </location>
</feature>
<dbReference type="EMBL" id="WUML01000010">
    <property type="protein sequence ID" value="MXO01209.1"/>
    <property type="molecule type" value="Genomic_DNA"/>
</dbReference>
<feature type="transmembrane region" description="Helical" evidence="1">
    <location>
        <begin position="140"/>
        <end position="161"/>
    </location>
</feature>
<feature type="transmembrane region" description="Helical" evidence="1">
    <location>
        <begin position="39"/>
        <end position="59"/>
    </location>
</feature>
<feature type="transmembrane region" description="Helical" evidence="1">
    <location>
        <begin position="74"/>
        <end position="93"/>
    </location>
</feature>
<reference evidence="2 3" key="1">
    <citation type="submission" date="2019-12" db="EMBL/GenBank/DDBJ databases">
        <title>Shinella granuli gen. nov., sp. nov., and proposal of the reclassification of Zoogloea ramigera ATCC 19623 as Shinella zoogloeoides sp. nov.</title>
        <authorList>
            <person name="Gao J."/>
        </authorList>
    </citation>
    <scope>NUCLEOTIDE SEQUENCE [LARGE SCALE GENOMIC DNA]</scope>
    <source>
        <strain evidence="2 3">DSM 287</strain>
    </source>
</reference>